<organism evidence="3 4">
    <name type="scientific">Plasmopara halstedii</name>
    <name type="common">Downy mildew of sunflower</name>
    <dbReference type="NCBI Taxonomy" id="4781"/>
    <lineage>
        <taxon>Eukaryota</taxon>
        <taxon>Sar</taxon>
        <taxon>Stramenopiles</taxon>
        <taxon>Oomycota</taxon>
        <taxon>Peronosporomycetes</taxon>
        <taxon>Peronosporales</taxon>
        <taxon>Peronosporaceae</taxon>
        <taxon>Plasmopara</taxon>
    </lineage>
</organism>
<dbReference type="Proteomes" id="UP000054928">
    <property type="component" value="Unassembled WGS sequence"/>
</dbReference>
<proteinExistence type="predicted"/>
<dbReference type="OMA" id="WPTALIK"/>
<dbReference type="InterPro" id="IPR057412">
    <property type="entry name" value="INTS4_C"/>
</dbReference>
<dbReference type="EMBL" id="CCYD01000291">
    <property type="protein sequence ID" value="CEG37986.1"/>
    <property type="molecule type" value="Genomic_DNA"/>
</dbReference>
<dbReference type="InterPro" id="IPR016024">
    <property type="entry name" value="ARM-type_fold"/>
</dbReference>
<evidence type="ECO:0000256" key="1">
    <source>
        <dbReference type="SAM" id="MobiDB-lite"/>
    </source>
</evidence>
<feature type="region of interest" description="Disordered" evidence="1">
    <location>
        <begin position="61"/>
        <end position="85"/>
    </location>
</feature>
<accession>A0A0P1ABY2</accession>
<sequence>MRFCWPENCARCLTSVDFGGSANGSRTVCLHHSSKCLSSSCLAFTIILLYMKRDLELDTTASGGDSANSAAEKRPRTNSLTSTQPSDVKIDLQCPRVASVQDHQIHPMAILEAIRLKLQNTVDPHLQGCLLLEYSTTAASPSANTAAAIDFLFSFLQQNQTQSTTLSEEKLSKDASSSGAIVVGAIVRGLRQLLAVKATVVEPMIQVNAMGEQLMQCLSVGEDFKLRRDMLRIVVDCLMCTKKYDQLKQLLHKCVHDHDAGMQAICLRTYLRLYNKGESFALETISTDDVAVSEFDLLTGFILFGQSHEVQVLASQVIVVLTELFPRCEATNSQYFPSTIAAKVTLLLPEKIFYVLCMAANDASKVVRAEVARCLRRMSCVQNSEVLEHAFVKTQVDEAVVDVATESSEMNTRRMMSSGVLLSLLEDVDEEVAIEASRTIARLGEVTARRTSTARWSQRVVERTITAHFDVLSRTSRSSTSLLRQVFVNSLSRLLVCRHVLGLRTDMTISSTELNFLLQSDTDVSLPAAIETLRVLQYYDLSSTWVVQRLVDYVSKIGTLFNSFEAKNDYTLLDCWKQRYFNAVQDLGKKCADVLKVDDSLLDPVRQETSQLHGRDDIMKQSCQALLCHNDFSNGINKKDSNLPSSDGTSLFFLQSPSTGSQTVDQASQVTKFLDALQDPPSDENLNESLNTICRLRNVFAAEETFHFVDVLVRLRKHLRSFPEVSTTLPSAPSKYVPISAMLSTSPSVSSEHTNIGSGEAEAFESLRIWNDLRKQCQELVYVASGVYVKAFALSLSPRIELLQLVMLGSIGLELASLQNSTDNLTIIAKLRWITKEATTRLHFLVEDGELKDKAWIPIEMLSGASTLNDLKRAFVAFVRKAWPTALIKSAITRCTPPTVGARIHFRRLATAHASIIEPISNVHLKFEPQEITANWAFEQRVNFVLTNTRDLTQVYVRSMLPDGEVDYHHVPLTCIYSRGPRNHSVVHTITLTVSPFSDPTAFQITVCLGHSKLPGIVKPSISSSVNAHSRMFTEISDPVCVPISHRTSTTLRHAATK</sequence>
<dbReference type="GeneID" id="36401086"/>
<keyword evidence="4" id="KW-1185">Reference proteome</keyword>
<reference evidence="4" key="1">
    <citation type="submission" date="2014-09" db="EMBL/GenBank/DDBJ databases">
        <authorList>
            <person name="Sharma Rahul"/>
            <person name="Thines Marco"/>
        </authorList>
    </citation>
    <scope>NUCLEOTIDE SEQUENCE [LARGE SCALE GENOMIC DNA]</scope>
</reference>
<dbReference type="RefSeq" id="XP_024574355.1">
    <property type="nucleotide sequence ID" value="XM_024723373.1"/>
</dbReference>
<evidence type="ECO:0000313" key="3">
    <source>
        <dbReference type="EMBL" id="CEG37986.1"/>
    </source>
</evidence>
<dbReference type="Pfam" id="PF25458">
    <property type="entry name" value="INTS4_C"/>
    <property type="match status" value="1"/>
</dbReference>
<evidence type="ECO:0000313" key="4">
    <source>
        <dbReference type="Proteomes" id="UP000054928"/>
    </source>
</evidence>
<feature type="domain" description="Integrator complex subunit 4/Protein SIEL C-terminal Ig-like" evidence="2">
    <location>
        <begin position="916"/>
        <end position="1047"/>
    </location>
</feature>
<dbReference type="AlphaFoldDB" id="A0A0P1ABY2"/>
<name>A0A0P1ABY2_PLAHL</name>
<dbReference type="OrthoDB" id="68511at2759"/>
<protein>
    <submittedName>
        <fullName evidence="3">Armadillo-type fold</fullName>
    </submittedName>
</protein>
<evidence type="ECO:0000259" key="2">
    <source>
        <dbReference type="Pfam" id="PF25458"/>
    </source>
</evidence>
<dbReference type="SUPFAM" id="SSF48371">
    <property type="entry name" value="ARM repeat"/>
    <property type="match status" value="1"/>
</dbReference>